<dbReference type="Proteomes" id="UP000429980">
    <property type="component" value="Unassembled WGS sequence"/>
</dbReference>
<accession>A0ABY3FQE7</accession>
<evidence type="ECO:0000313" key="3">
    <source>
        <dbReference type="Proteomes" id="UP000429980"/>
    </source>
</evidence>
<gene>
    <name evidence="2" type="ORF">CHCC15381_0138</name>
</gene>
<keyword evidence="3" id="KW-1185">Reference proteome</keyword>
<evidence type="ECO:0000256" key="1">
    <source>
        <dbReference type="SAM" id="MobiDB-lite"/>
    </source>
</evidence>
<protein>
    <submittedName>
        <fullName evidence="2">Uncharacterized protein</fullName>
    </submittedName>
</protein>
<organism evidence="2 3">
    <name type="scientific">Bacillus paralicheniformis</name>
    <dbReference type="NCBI Taxonomy" id="1648923"/>
    <lineage>
        <taxon>Bacteria</taxon>
        <taxon>Bacillati</taxon>
        <taxon>Bacillota</taxon>
        <taxon>Bacilli</taxon>
        <taxon>Bacillales</taxon>
        <taxon>Bacillaceae</taxon>
        <taxon>Bacillus</taxon>
    </lineage>
</organism>
<evidence type="ECO:0000313" key="2">
    <source>
        <dbReference type="EMBL" id="TWL33631.1"/>
    </source>
</evidence>
<comment type="caution">
    <text evidence="2">The sequence shown here is derived from an EMBL/GenBank/DDBJ whole genome shotgun (WGS) entry which is preliminary data.</text>
</comment>
<dbReference type="EMBL" id="NILF01000067">
    <property type="protein sequence ID" value="TWL33631.1"/>
    <property type="molecule type" value="Genomic_DNA"/>
</dbReference>
<reference evidence="2 3" key="1">
    <citation type="submission" date="2019-06" db="EMBL/GenBank/DDBJ databases">
        <title>Genome sequence analysis of &gt;100 Bacillus licheniformis strains suggests intrinsic resistance to this species.</title>
        <authorList>
            <person name="Wels M."/>
            <person name="Siezen R.J."/>
            <person name="Johansen E."/>
            <person name="Stuer-Lauridsen B."/>
            <person name="Bjerre K."/>
            <person name="Nielsen B.K.K."/>
        </authorList>
    </citation>
    <scope>NUCLEOTIDE SEQUENCE [LARGE SCALE GENOMIC DNA]</scope>
    <source>
        <strain evidence="2 3">BAC-15381</strain>
    </source>
</reference>
<proteinExistence type="predicted"/>
<name>A0ABY3FQE7_9BACI</name>
<feature type="region of interest" description="Disordered" evidence="1">
    <location>
        <begin position="1"/>
        <end position="21"/>
    </location>
</feature>
<sequence length="50" mass="5313">MTAGGGEAGNGTARRQRRGGTVACVSETRYNSFAIQDEVRILPKSEKQAS</sequence>